<dbReference type="Proteomes" id="UP000616885">
    <property type="component" value="Unassembled WGS sequence"/>
</dbReference>
<dbReference type="InterPro" id="IPR000375">
    <property type="entry name" value="Dynamin_stalk"/>
</dbReference>
<dbReference type="EMBL" id="JADCTT010000015">
    <property type="protein sequence ID" value="KAF9744267.1"/>
    <property type="molecule type" value="Genomic_DNA"/>
</dbReference>
<dbReference type="Pfam" id="PF01031">
    <property type="entry name" value="Dynamin_M"/>
    <property type="match status" value="1"/>
</dbReference>
<name>A0A8H7KBR4_BIOOC</name>
<sequence length="604" mass="67819">MGFNLEFFLAQNSLPPSSIFDPLEMTKTKPITLGNQDLLTKIDKLRETNVGAIIPLPQLIVVGDQSSGKSSVLESITDSEQGLGLNHSSAGCGGPHKDRLTAFHRRLSQLNDGDLANVFDEANAAMGICMVDLNDSIHLTVIDVPGIFRVATPGERGSSTQKLRVVNINGKGLTVESDVSLVRNIVRRYMNNPRTVILAVMPCNVDPATQEILKLAKEADPDGIRTMGVLTKPDLATERTTQDTVIDIVQGRRNKLKLGYYVVKNRSADDNTSTASDRHAAEEAFFMAPPWSSIATNCGTPVLTARLRELLMEISKRELPKVKSDIEKRIRERTTELDAMGEPRADELTQRQYLVKIASRIQNITTDALNEYYAGEAVFKQNPDLKLITKVIQLNEDFANVFWKCGHHQHFRSTWEDEGESLLGQGAQASFFNMPNDVYDELNDIIDTVYECPRPVRGPMTELVQEMYNSSRGPELGTFSWTVLASVFDITSQKWEPLVMSHTSKAILLVHGYIFKVLQELCPDNTVKEQLWGHLIDELREQYKRAMGHARFLLEIERSSWPATYNHYFNATLQKKRQTRLVESLKELAVSIPEQDDGMFIPLN</sequence>
<dbReference type="GO" id="GO:0016559">
    <property type="term" value="P:peroxisome fission"/>
    <property type="evidence" value="ECO:0007669"/>
    <property type="project" value="TreeGrafter"/>
</dbReference>
<dbReference type="PANTHER" id="PTHR11566">
    <property type="entry name" value="DYNAMIN"/>
    <property type="match status" value="1"/>
</dbReference>
<dbReference type="GO" id="GO:0003924">
    <property type="term" value="F:GTPase activity"/>
    <property type="evidence" value="ECO:0007669"/>
    <property type="project" value="InterPro"/>
</dbReference>
<dbReference type="InterPro" id="IPR027417">
    <property type="entry name" value="P-loop_NTPase"/>
</dbReference>
<dbReference type="GO" id="GO:0016020">
    <property type="term" value="C:membrane"/>
    <property type="evidence" value="ECO:0007669"/>
    <property type="project" value="TreeGrafter"/>
</dbReference>
<proteinExistence type="predicted"/>
<dbReference type="PRINTS" id="PR00195">
    <property type="entry name" value="DYNAMIN"/>
</dbReference>
<organism evidence="4 5">
    <name type="scientific">Bionectria ochroleuca</name>
    <name type="common">Gliocladium roseum</name>
    <dbReference type="NCBI Taxonomy" id="29856"/>
    <lineage>
        <taxon>Eukaryota</taxon>
        <taxon>Fungi</taxon>
        <taxon>Dikarya</taxon>
        <taxon>Ascomycota</taxon>
        <taxon>Pezizomycotina</taxon>
        <taxon>Sordariomycetes</taxon>
        <taxon>Hypocreomycetidae</taxon>
        <taxon>Hypocreales</taxon>
        <taxon>Bionectriaceae</taxon>
        <taxon>Clonostachys</taxon>
    </lineage>
</organism>
<evidence type="ECO:0000256" key="1">
    <source>
        <dbReference type="ARBA" id="ARBA00022741"/>
    </source>
</evidence>
<dbReference type="Pfam" id="PF00350">
    <property type="entry name" value="Dynamin_N"/>
    <property type="match status" value="1"/>
</dbReference>
<dbReference type="InterPro" id="IPR022812">
    <property type="entry name" value="Dynamin"/>
</dbReference>
<evidence type="ECO:0000313" key="5">
    <source>
        <dbReference type="Proteomes" id="UP000616885"/>
    </source>
</evidence>
<dbReference type="SUPFAM" id="SSF52540">
    <property type="entry name" value="P-loop containing nucleoside triphosphate hydrolases"/>
    <property type="match status" value="1"/>
</dbReference>
<evidence type="ECO:0000313" key="4">
    <source>
        <dbReference type="EMBL" id="KAF9744267.1"/>
    </source>
</evidence>
<feature type="domain" description="Dynamin-type G" evidence="3">
    <location>
        <begin position="53"/>
        <end position="320"/>
    </location>
</feature>
<keyword evidence="1" id="KW-0547">Nucleotide-binding</keyword>
<gene>
    <name evidence="4" type="ORF">IM811_005847</name>
</gene>
<reference evidence="4" key="1">
    <citation type="submission" date="2020-10" db="EMBL/GenBank/DDBJ databases">
        <title>High-Quality Genome Resource of Clonostachys rosea strain S41 by Oxford Nanopore Long-Read Sequencing.</title>
        <authorList>
            <person name="Wang H."/>
        </authorList>
    </citation>
    <scope>NUCLEOTIDE SEQUENCE</scope>
    <source>
        <strain evidence="4">S41</strain>
    </source>
</reference>
<dbReference type="SMART" id="SM00053">
    <property type="entry name" value="DYNc"/>
    <property type="match status" value="1"/>
</dbReference>
<dbReference type="GO" id="GO:0005874">
    <property type="term" value="C:microtubule"/>
    <property type="evidence" value="ECO:0007669"/>
    <property type="project" value="TreeGrafter"/>
</dbReference>
<dbReference type="PROSITE" id="PS51718">
    <property type="entry name" value="G_DYNAMIN_2"/>
    <property type="match status" value="1"/>
</dbReference>
<accession>A0A8H7KBR4</accession>
<dbReference type="PANTHER" id="PTHR11566:SF215">
    <property type="entry name" value="DYNAMIN GTPASE"/>
    <property type="match status" value="1"/>
</dbReference>
<evidence type="ECO:0000259" key="3">
    <source>
        <dbReference type="PROSITE" id="PS51718"/>
    </source>
</evidence>
<evidence type="ECO:0000256" key="2">
    <source>
        <dbReference type="ARBA" id="ARBA00023134"/>
    </source>
</evidence>
<dbReference type="GO" id="GO:0005739">
    <property type="term" value="C:mitochondrion"/>
    <property type="evidence" value="ECO:0007669"/>
    <property type="project" value="TreeGrafter"/>
</dbReference>
<dbReference type="GO" id="GO:0005525">
    <property type="term" value="F:GTP binding"/>
    <property type="evidence" value="ECO:0007669"/>
    <property type="project" value="InterPro"/>
</dbReference>
<comment type="caution">
    <text evidence="4">The sequence shown here is derived from an EMBL/GenBank/DDBJ whole genome shotgun (WGS) entry which is preliminary data.</text>
</comment>
<dbReference type="AlphaFoldDB" id="A0A8H7KBR4"/>
<dbReference type="CDD" id="cd08771">
    <property type="entry name" value="DLP_1"/>
    <property type="match status" value="1"/>
</dbReference>
<keyword evidence="2" id="KW-0342">GTP-binding</keyword>
<dbReference type="GO" id="GO:0048312">
    <property type="term" value="P:intracellular distribution of mitochondria"/>
    <property type="evidence" value="ECO:0007669"/>
    <property type="project" value="TreeGrafter"/>
</dbReference>
<dbReference type="InterPro" id="IPR045063">
    <property type="entry name" value="Dynamin_N"/>
</dbReference>
<dbReference type="GO" id="GO:0008017">
    <property type="term" value="F:microtubule binding"/>
    <property type="evidence" value="ECO:0007669"/>
    <property type="project" value="TreeGrafter"/>
</dbReference>
<dbReference type="GO" id="GO:0000266">
    <property type="term" value="P:mitochondrial fission"/>
    <property type="evidence" value="ECO:0007669"/>
    <property type="project" value="TreeGrafter"/>
</dbReference>
<dbReference type="InterPro" id="IPR001401">
    <property type="entry name" value="Dynamin_GTPase"/>
</dbReference>
<protein>
    <recommendedName>
        <fullName evidence="3">Dynamin-type G domain-containing protein</fullName>
    </recommendedName>
</protein>
<dbReference type="InterPro" id="IPR030381">
    <property type="entry name" value="G_DYNAMIN_dom"/>
</dbReference>
<dbReference type="GO" id="GO:0006897">
    <property type="term" value="P:endocytosis"/>
    <property type="evidence" value="ECO:0007669"/>
    <property type="project" value="TreeGrafter"/>
</dbReference>
<dbReference type="Gene3D" id="3.40.50.300">
    <property type="entry name" value="P-loop containing nucleotide triphosphate hydrolases"/>
    <property type="match status" value="2"/>
</dbReference>